<organism evidence="1">
    <name type="scientific">Roseihalotalea indica</name>
    <dbReference type="NCBI Taxonomy" id="2867963"/>
    <lineage>
        <taxon>Bacteria</taxon>
        <taxon>Pseudomonadati</taxon>
        <taxon>Bacteroidota</taxon>
        <taxon>Cytophagia</taxon>
        <taxon>Cytophagales</taxon>
        <taxon>Catalimonadaceae</taxon>
        <taxon>Roseihalotalea</taxon>
    </lineage>
</organism>
<reference evidence="1" key="2">
    <citation type="journal article" date="2024" name="Antonie Van Leeuwenhoek">
        <title>Roseihalotalea indica gen. nov., sp. nov., a halophilic Bacteroidetes from mesopelagic Southwest Indian Ocean with higher carbohydrate metabolic potential.</title>
        <authorList>
            <person name="Chen B."/>
            <person name="Zhang M."/>
            <person name="Lin D."/>
            <person name="Ye J."/>
            <person name="Tang K."/>
        </authorList>
    </citation>
    <scope>NUCLEOTIDE SEQUENCE</scope>
    <source>
        <strain evidence="1">TK19036</strain>
    </source>
</reference>
<dbReference type="AlphaFoldDB" id="A0AA49PZG8"/>
<sequence length="64" mass="7034">MNLEELKPGWNRYSSSIAATEERTISELDALLPSENPPVAFFRPFFLLKNAAMCALIIVSCGGC</sequence>
<accession>A0AA49PZG8</accession>
<name>A0AA49PZG8_9BACT</name>
<reference evidence="1" key="1">
    <citation type="journal article" date="2023" name="Comput. Struct. Biotechnol. J.">
        <title>Discovery of a novel marine Bacteroidetes with a rich repertoire of carbohydrate-active enzymes.</title>
        <authorList>
            <person name="Chen B."/>
            <person name="Liu G."/>
            <person name="Chen Q."/>
            <person name="Wang H."/>
            <person name="Liu L."/>
            <person name="Tang K."/>
        </authorList>
    </citation>
    <scope>NUCLEOTIDE SEQUENCE</scope>
    <source>
        <strain evidence="1">TK19036</strain>
    </source>
</reference>
<proteinExistence type="predicted"/>
<evidence type="ECO:0000313" key="1">
    <source>
        <dbReference type="EMBL" id="WKN39741.1"/>
    </source>
</evidence>
<protein>
    <submittedName>
        <fullName evidence="1">Uncharacterized protein</fullName>
    </submittedName>
</protein>
<gene>
    <name evidence="1" type="ORF">K4G66_13680</name>
</gene>
<dbReference type="EMBL" id="CP120682">
    <property type="protein sequence ID" value="WKN39741.1"/>
    <property type="molecule type" value="Genomic_DNA"/>
</dbReference>